<comment type="catalytic activity">
    <reaction evidence="13">
        <text>riboflavin + ATP = FMN + ADP + H(+)</text>
        <dbReference type="Rhea" id="RHEA:14357"/>
        <dbReference type="ChEBI" id="CHEBI:15378"/>
        <dbReference type="ChEBI" id="CHEBI:30616"/>
        <dbReference type="ChEBI" id="CHEBI:57986"/>
        <dbReference type="ChEBI" id="CHEBI:58210"/>
        <dbReference type="ChEBI" id="CHEBI:456216"/>
        <dbReference type="EC" id="2.7.1.26"/>
    </reaction>
</comment>
<accession>A0A1Y2DXL3</accession>
<dbReference type="Gene3D" id="2.40.30.30">
    <property type="entry name" value="Riboflavin kinase-like"/>
    <property type="match status" value="1"/>
</dbReference>
<evidence type="ECO:0000256" key="5">
    <source>
        <dbReference type="ARBA" id="ARBA00017394"/>
    </source>
</evidence>
<evidence type="ECO:0000256" key="12">
    <source>
        <dbReference type="ARBA" id="ARBA00029960"/>
    </source>
</evidence>
<evidence type="ECO:0000256" key="2">
    <source>
        <dbReference type="ARBA" id="ARBA00005201"/>
    </source>
</evidence>
<keyword evidence="17" id="KW-1185">Reference proteome</keyword>
<dbReference type="InterPro" id="IPR023468">
    <property type="entry name" value="Riboflavin_kinase"/>
</dbReference>
<dbReference type="PANTHER" id="PTHR22749">
    <property type="entry name" value="RIBOFLAVIN KINASE/FMN ADENYLYLTRANSFERASE"/>
    <property type="match status" value="1"/>
</dbReference>
<keyword evidence="9" id="KW-0547">Nucleotide-binding</keyword>
<comment type="pathway">
    <text evidence="2">Cofactor biosynthesis; FMN biosynthesis; FMN from riboflavin (ATP route): step 1/1.</text>
</comment>
<evidence type="ECO:0000256" key="11">
    <source>
        <dbReference type="ARBA" id="ARBA00022840"/>
    </source>
</evidence>
<dbReference type="GO" id="GO:0009398">
    <property type="term" value="P:FMN biosynthetic process"/>
    <property type="evidence" value="ECO:0007669"/>
    <property type="project" value="UniProtKB-UniPathway"/>
</dbReference>
<comment type="similarity">
    <text evidence="3">Belongs to the flavokinase family.</text>
</comment>
<protein>
    <recommendedName>
        <fullName evidence="5">Riboflavin kinase</fullName>
        <ecNumber evidence="4">2.7.1.26</ecNumber>
    </recommendedName>
    <alternativeName>
        <fullName evidence="12">Flavin mononucleotide kinase 1</fullName>
    </alternativeName>
</protein>
<dbReference type="OrthoDB" id="276388at2759"/>
<evidence type="ECO:0000256" key="8">
    <source>
        <dbReference type="ARBA" id="ARBA00022679"/>
    </source>
</evidence>
<evidence type="ECO:0000256" key="10">
    <source>
        <dbReference type="ARBA" id="ARBA00022777"/>
    </source>
</evidence>
<dbReference type="EMBL" id="MCFJ01000008">
    <property type="protein sequence ID" value="ORY63365.1"/>
    <property type="molecule type" value="Genomic_DNA"/>
</dbReference>
<evidence type="ECO:0000256" key="4">
    <source>
        <dbReference type="ARBA" id="ARBA00012105"/>
    </source>
</evidence>
<dbReference type="Pfam" id="PF01687">
    <property type="entry name" value="Flavokinase"/>
    <property type="match status" value="1"/>
</dbReference>
<evidence type="ECO:0000256" key="14">
    <source>
        <dbReference type="SAM" id="MobiDB-lite"/>
    </source>
</evidence>
<evidence type="ECO:0000256" key="1">
    <source>
        <dbReference type="ARBA" id="ARBA00003572"/>
    </source>
</evidence>
<dbReference type="EC" id="2.7.1.26" evidence="4"/>
<dbReference type="SUPFAM" id="SSF82114">
    <property type="entry name" value="Riboflavin kinase-like"/>
    <property type="match status" value="1"/>
</dbReference>
<evidence type="ECO:0000313" key="16">
    <source>
        <dbReference type="EMBL" id="ORY63365.1"/>
    </source>
</evidence>
<organism evidence="16 17">
    <name type="scientific">Pseudomassariella vexata</name>
    <dbReference type="NCBI Taxonomy" id="1141098"/>
    <lineage>
        <taxon>Eukaryota</taxon>
        <taxon>Fungi</taxon>
        <taxon>Dikarya</taxon>
        <taxon>Ascomycota</taxon>
        <taxon>Pezizomycotina</taxon>
        <taxon>Sordariomycetes</taxon>
        <taxon>Xylariomycetidae</taxon>
        <taxon>Amphisphaeriales</taxon>
        <taxon>Pseudomassariaceae</taxon>
        <taxon>Pseudomassariella</taxon>
    </lineage>
</organism>
<dbReference type="GO" id="GO:0008531">
    <property type="term" value="F:riboflavin kinase activity"/>
    <property type="evidence" value="ECO:0007669"/>
    <property type="project" value="UniProtKB-EC"/>
</dbReference>
<evidence type="ECO:0000256" key="7">
    <source>
        <dbReference type="ARBA" id="ARBA00022643"/>
    </source>
</evidence>
<keyword evidence="10" id="KW-0418">Kinase</keyword>
<dbReference type="AlphaFoldDB" id="A0A1Y2DXL3"/>
<gene>
    <name evidence="16" type="ORF">BCR38DRAFT_436676</name>
</gene>
<dbReference type="PANTHER" id="PTHR22749:SF6">
    <property type="entry name" value="RIBOFLAVIN KINASE"/>
    <property type="match status" value="1"/>
</dbReference>
<evidence type="ECO:0000256" key="9">
    <source>
        <dbReference type="ARBA" id="ARBA00022741"/>
    </source>
</evidence>
<dbReference type="GO" id="GO:0005524">
    <property type="term" value="F:ATP binding"/>
    <property type="evidence" value="ECO:0007669"/>
    <property type="project" value="UniProtKB-KW"/>
</dbReference>
<keyword evidence="8" id="KW-0808">Transferase</keyword>
<dbReference type="InParanoid" id="A0A1Y2DXL3"/>
<dbReference type="GeneID" id="63776682"/>
<dbReference type="GO" id="GO:0009231">
    <property type="term" value="P:riboflavin biosynthetic process"/>
    <property type="evidence" value="ECO:0007669"/>
    <property type="project" value="InterPro"/>
</dbReference>
<dbReference type="UniPathway" id="UPA00276">
    <property type="reaction ID" value="UER00406"/>
</dbReference>
<proteinExistence type="inferred from homology"/>
<evidence type="ECO:0000259" key="15">
    <source>
        <dbReference type="Pfam" id="PF01687"/>
    </source>
</evidence>
<keyword evidence="6" id="KW-0285">Flavoprotein</keyword>
<sequence>MDTSKVEKVRRKPLPSAPPSPSPEYSDIFDDYFDDQVQDELLAEQAKNGSLVTRPSMPPRPNTVPLDAGSSAPSVAPAPTTTTMTGDGPKSMWKTALDETIHFAGGLISHPFESTKHFSILRHSSGLVFYRGPTTSITITIFADAPLPADRSLWLQRKGYSGNMGMNASALLGTTTNWIDVTPSSEGLVRDIPESDERAWQRDLKKFSKKTAKHKTMSKHAARETCIIRIPAAAEDGYLRIVMCTGDRRKKVLCPSPVFRVASTSSDVSILRGASLATLPLETGLKAASVIGTAMANKYIGPARAVVQGGLGKCTEKFTPGIVTKHVAKNADHIAYAKSGLQDKFEALEQHFDSARDVSYDPLPVQAAFDSPPEVVGHDSGPELPFPIRLDGKVVESTGQGQLQTGIPTANLCGVDDDLLARLKGIYMGWASVEPRKGLEDIPHDWHEAIIIIAPSPHAARRVVSKNVAAVHIIHDFGPAKFFDAKLKVVAMACLCRVPEVNPTRPLDDLAEAVRRNVNITLASLSREHWEPEMTIYRLKTEKSSHSLADKYVEARTQLQKRVDSVPLHLAGVRTAGMEKMDKIHGNGGLWIRR</sequence>
<comment type="function">
    <text evidence="1">Catalyzes the phosphorylation of riboflavin (vitamin B2) to form flavin mononucleotide (FMN) coenzyme.</text>
</comment>
<dbReference type="Proteomes" id="UP000193689">
    <property type="component" value="Unassembled WGS sequence"/>
</dbReference>
<name>A0A1Y2DXL3_9PEZI</name>
<dbReference type="GO" id="GO:0005739">
    <property type="term" value="C:mitochondrion"/>
    <property type="evidence" value="ECO:0007669"/>
    <property type="project" value="TreeGrafter"/>
</dbReference>
<dbReference type="InterPro" id="IPR015865">
    <property type="entry name" value="Riboflavin_kinase_bac/euk"/>
</dbReference>
<keyword evidence="11" id="KW-0067">ATP-binding</keyword>
<evidence type="ECO:0000313" key="17">
    <source>
        <dbReference type="Proteomes" id="UP000193689"/>
    </source>
</evidence>
<reference evidence="16 17" key="1">
    <citation type="submission" date="2016-07" db="EMBL/GenBank/DDBJ databases">
        <title>Pervasive Adenine N6-methylation of Active Genes in Fungi.</title>
        <authorList>
            <consortium name="DOE Joint Genome Institute"/>
            <person name="Mondo S.J."/>
            <person name="Dannebaum R.O."/>
            <person name="Kuo R.C."/>
            <person name="Labutti K."/>
            <person name="Haridas S."/>
            <person name="Kuo A."/>
            <person name="Salamov A."/>
            <person name="Ahrendt S.R."/>
            <person name="Lipzen A."/>
            <person name="Sullivan W."/>
            <person name="Andreopoulos W.B."/>
            <person name="Clum A."/>
            <person name="Lindquist E."/>
            <person name="Daum C."/>
            <person name="Ramamoorthy G.K."/>
            <person name="Gryganskyi A."/>
            <person name="Culley D."/>
            <person name="Magnuson J.K."/>
            <person name="James T.Y."/>
            <person name="O'Malley M.A."/>
            <person name="Stajich J.E."/>
            <person name="Spatafora J.W."/>
            <person name="Visel A."/>
            <person name="Grigoriev I.V."/>
        </authorList>
    </citation>
    <scope>NUCLEOTIDE SEQUENCE [LARGE SCALE GENOMIC DNA]</scope>
    <source>
        <strain evidence="16 17">CBS 129021</strain>
    </source>
</reference>
<dbReference type="RefSeq" id="XP_040715022.1">
    <property type="nucleotide sequence ID" value="XM_040860470.1"/>
</dbReference>
<evidence type="ECO:0000256" key="13">
    <source>
        <dbReference type="ARBA" id="ARBA00047880"/>
    </source>
</evidence>
<feature type="compositionally biased region" description="Low complexity" evidence="14">
    <location>
        <begin position="68"/>
        <end position="89"/>
    </location>
</feature>
<feature type="domain" description="Riboflavin kinase" evidence="15">
    <location>
        <begin position="384"/>
        <end position="519"/>
    </location>
</feature>
<evidence type="ECO:0000256" key="6">
    <source>
        <dbReference type="ARBA" id="ARBA00022630"/>
    </source>
</evidence>
<dbReference type="InterPro" id="IPR023465">
    <property type="entry name" value="Riboflavin_kinase_dom_sf"/>
</dbReference>
<dbReference type="STRING" id="1141098.A0A1Y2DXL3"/>
<feature type="region of interest" description="Disordered" evidence="14">
    <location>
        <begin position="44"/>
        <end position="89"/>
    </location>
</feature>
<feature type="region of interest" description="Disordered" evidence="14">
    <location>
        <begin position="1"/>
        <end position="29"/>
    </location>
</feature>
<keyword evidence="7" id="KW-0288">FMN</keyword>
<comment type="caution">
    <text evidence="16">The sequence shown here is derived from an EMBL/GenBank/DDBJ whole genome shotgun (WGS) entry which is preliminary data.</text>
</comment>
<evidence type="ECO:0000256" key="3">
    <source>
        <dbReference type="ARBA" id="ARBA00010108"/>
    </source>
</evidence>